<dbReference type="GeneID" id="93476220"/>
<organism evidence="1 2">
    <name type="scientific">Paenibacillus amylolyticus</name>
    <dbReference type="NCBI Taxonomy" id="1451"/>
    <lineage>
        <taxon>Bacteria</taxon>
        <taxon>Bacillati</taxon>
        <taxon>Bacillota</taxon>
        <taxon>Bacilli</taxon>
        <taxon>Bacillales</taxon>
        <taxon>Paenibacillaceae</taxon>
        <taxon>Paenibacillus</taxon>
    </lineage>
</organism>
<dbReference type="AlphaFoldDB" id="A0ABD8AZ66"/>
<gene>
    <name evidence="1" type="ORF">V6668_12105</name>
</gene>
<proteinExistence type="predicted"/>
<evidence type="ECO:0000313" key="1">
    <source>
        <dbReference type="EMBL" id="WWP22878.1"/>
    </source>
</evidence>
<evidence type="ECO:0000313" key="2">
    <source>
        <dbReference type="Proteomes" id="UP001364764"/>
    </source>
</evidence>
<dbReference type="EMBL" id="CP145892">
    <property type="protein sequence ID" value="WWP22878.1"/>
    <property type="molecule type" value="Genomic_DNA"/>
</dbReference>
<dbReference type="Proteomes" id="UP001364764">
    <property type="component" value="Chromosome"/>
</dbReference>
<name>A0ABD8AZ66_PAEAM</name>
<dbReference type="RefSeq" id="WP_338708522.1">
    <property type="nucleotide sequence ID" value="NZ_CP145892.1"/>
</dbReference>
<reference evidence="1 2" key="1">
    <citation type="submission" date="2024-02" db="EMBL/GenBank/DDBJ databases">
        <title>Complete sequences of two Paenibacillus sp. strains and one Lysinibacillus strain isolated from the environment on STAA medium highlight biotechnological potential.</title>
        <authorList>
            <person name="Attere S.A."/>
            <person name="Piche L.C."/>
            <person name="Intertaglia L."/>
            <person name="Lami R."/>
            <person name="Charette S.J."/>
            <person name="Vincent A.T."/>
        </authorList>
    </citation>
    <scope>NUCLEOTIDE SEQUENCE [LARGE SCALE GENOMIC DNA]</scope>
    <source>
        <strain evidence="1 2">Y5S-7</strain>
    </source>
</reference>
<sequence length="228" mass="26122">MEILQDEKMIIRIGETLLPVLLTNLIRSGELDMDKIDDSEYRTEIIEKGIALVAELQIQMLNYSEFIEATESEIKSKRFKSAFIMAGTCIEHILNHFYREVLSVKQGLEADEITKAITGLKIPDKIGWFFKMTTGETLSDKMINQIREIISIRNKIVHYQALPDDINFTGGSSHKLEVIINGFNFNELVPFLNEFDSTLEGILNKVIPEIGIGNEVFEKYFKKNKTQN</sequence>
<evidence type="ECO:0008006" key="3">
    <source>
        <dbReference type="Google" id="ProtNLM"/>
    </source>
</evidence>
<accession>A0ABD8AZ66</accession>
<protein>
    <recommendedName>
        <fullName evidence="3">RiboL-PSP-HEPN domain-containing protein</fullName>
    </recommendedName>
</protein>